<feature type="region of interest" description="Disordered" evidence="7">
    <location>
        <begin position="93"/>
        <end position="128"/>
    </location>
</feature>
<dbReference type="AlphaFoldDB" id="A0A1M4UBI5"/>
<evidence type="ECO:0000313" key="9">
    <source>
        <dbReference type="Proteomes" id="UP000184501"/>
    </source>
</evidence>
<dbReference type="SUPFAM" id="SSF50494">
    <property type="entry name" value="Trypsin-like serine proteases"/>
    <property type="match status" value="1"/>
</dbReference>
<dbReference type="PRINTS" id="PR00839">
    <property type="entry name" value="V8PROTEASE"/>
</dbReference>
<keyword evidence="2 6" id="KW-0645">Protease</keyword>
<dbReference type="STRING" id="2017.SAMN05444320_101363"/>
<evidence type="ECO:0000256" key="4">
    <source>
        <dbReference type="ARBA" id="ARBA00022801"/>
    </source>
</evidence>
<evidence type="ECO:0000313" key="8">
    <source>
        <dbReference type="EMBL" id="SHE54006.1"/>
    </source>
</evidence>
<feature type="chain" id="PRO_5009735391" description="Serine protease" evidence="6">
    <location>
        <begin position="21"/>
        <end position="404"/>
    </location>
</feature>
<dbReference type="OrthoDB" id="5928962at2"/>
<evidence type="ECO:0000256" key="6">
    <source>
        <dbReference type="RuleBase" id="RU004296"/>
    </source>
</evidence>
<accession>A0A1M4UBI5</accession>
<dbReference type="PANTHER" id="PTHR36234:SF5">
    <property type="entry name" value="LYSYL ENDOPEPTIDASE"/>
    <property type="match status" value="1"/>
</dbReference>
<evidence type="ECO:0000256" key="2">
    <source>
        <dbReference type="ARBA" id="ARBA00022670"/>
    </source>
</evidence>
<dbReference type="PANTHER" id="PTHR36234">
    <property type="entry name" value="LYSYL ENDOPEPTIDASE"/>
    <property type="match status" value="1"/>
</dbReference>
<dbReference type="EMBL" id="FQVN01000001">
    <property type="protein sequence ID" value="SHE54006.1"/>
    <property type="molecule type" value="Genomic_DNA"/>
</dbReference>
<keyword evidence="4 6" id="KW-0378">Hydrolase</keyword>
<feature type="compositionally biased region" description="Basic and acidic residues" evidence="7">
    <location>
        <begin position="102"/>
        <end position="120"/>
    </location>
</feature>
<keyword evidence="5 6" id="KW-0720">Serine protease</keyword>
<dbReference type="EC" id="3.4.21.-" evidence="6"/>
<dbReference type="Proteomes" id="UP000184501">
    <property type="component" value="Unassembled WGS sequence"/>
</dbReference>
<evidence type="ECO:0000256" key="5">
    <source>
        <dbReference type="ARBA" id="ARBA00022825"/>
    </source>
</evidence>
<keyword evidence="9" id="KW-1185">Reference proteome</keyword>
<dbReference type="GO" id="GO:0006508">
    <property type="term" value="P:proteolysis"/>
    <property type="evidence" value="ECO:0007669"/>
    <property type="project" value="UniProtKB-KW"/>
</dbReference>
<dbReference type="InterPro" id="IPR043504">
    <property type="entry name" value="Peptidase_S1_PA_chymotrypsin"/>
</dbReference>
<dbReference type="GO" id="GO:0008236">
    <property type="term" value="F:serine-type peptidase activity"/>
    <property type="evidence" value="ECO:0007669"/>
    <property type="project" value="UniProtKB-KW"/>
</dbReference>
<keyword evidence="3 6" id="KW-0732">Signal</keyword>
<dbReference type="Gene3D" id="2.40.10.10">
    <property type="entry name" value="Trypsin-like serine proteases"/>
    <property type="match status" value="2"/>
</dbReference>
<dbReference type="InterPro" id="IPR009003">
    <property type="entry name" value="Peptidase_S1_PA"/>
</dbReference>
<comment type="similarity">
    <text evidence="1 6">Belongs to the peptidase S1B family.</text>
</comment>
<feature type="signal peptide" evidence="6">
    <location>
        <begin position="1"/>
        <end position="20"/>
    </location>
</feature>
<organism evidence="8 9">
    <name type="scientific">Streptoalloteichus hindustanus</name>
    <dbReference type="NCBI Taxonomy" id="2017"/>
    <lineage>
        <taxon>Bacteria</taxon>
        <taxon>Bacillati</taxon>
        <taxon>Actinomycetota</taxon>
        <taxon>Actinomycetes</taxon>
        <taxon>Pseudonocardiales</taxon>
        <taxon>Pseudonocardiaceae</taxon>
        <taxon>Streptoalloteichus</taxon>
    </lineage>
</organism>
<evidence type="ECO:0000256" key="7">
    <source>
        <dbReference type="SAM" id="MobiDB-lite"/>
    </source>
</evidence>
<evidence type="ECO:0000256" key="1">
    <source>
        <dbReference type="ARBA" id="ARBA00008764"/>
    </source>
</evidence>
<reference evidence="8 9" key="1">
    <citation type="submission" date="2016-11" db="EMBL/GenBank/DDBJ databases">
        <authorList>
            <person name="Jaros S."/>
            <person name="Januszkiewicz K."/>
            <person name="Wedrychowicz H."/>
        </authorList>
    </citation>
    <scope>NUCLEOTIDE SEQUENCE [LARGE SCALE GENOMIC DNA]</scope>
    <source>
        <strain evidence="8 9">DSM 44523</strain>
    </source>
</reference>
<gene>
    <name evidence="8" type="ORF">SAMN05444320_101363</name>
</gene>
<dbReference type="RefSeq" id="WP_143173896.1">
    <property type="nucleotide sequence ID" value="NZ_FQVN01000001.1"/>
</dbReference>
<protein>
    <recommendedName>
        <fullName evidence="6">Serine protease</fullName>
        <ecNumber evidence="6">3.4.21.-</ecNumber>
    </recommendedName>
</protein>
<sequence length="404" mass="42879">MRTSLRLIVTALLGATPVLAASAVALPATGLGAAETAPAVAAPAQGRDQAAEEVGTEEAVSVAVGGDAASTTIRRPGAWYVKVHLSDLNLRPGDQVTVASPDRSEVHTYSAEPRHARPDDSPGSQDDSGFWALSVTGDTAVVSVRAGNGAAPSRDSRVAVDRITRGYTEEEEANRRSFQVFSICGNNNYKDAVCYKSSNPKEFSKTPPVARLLMNGRSLCTGWRVGDKNRMLTNNHCFADTATAKKTEVWFNYQCPTCGGSGSGPVTKVLANSVLKTNSGLDFTLFDVQKFASIKSFGNLELDVRVPAVGEEMYIVQHPRGQLKKLALTDDKSPSGNCQVKAVKVDGSSKQADISYMCDTEGGSSGSPVLSRRTHKVIGLHHFGGCPNQGVRIDLVAAQIRSLL</sequence>
<proteinExistence type="inferred from homology"/>
<name>A0A1M4UBI5_STRHI</name>
<evidence type="ECO:0000256" key="3">
    <source>
        <dbReference type="ARBA" id="ARBA00022729"/>
    </source>
</evidence>
<dbReference type="InterPro" id="IPR008256">
    <property type="entry name" value="Peptidase_S1B"/>
</dbReference>
<dbReference type="Pfam" id="PF13365">
    <property type="entry name" value="Trypsin_2"/>
    <property type="match status" value="1"/>
</dbReference>